<proteinExistence type="predicted"/>
<keyword evidence="1 2" id="KW-0812">Transmembrane</keyword>
<evidence type="ECO:0000256" key="1">
    <source>
        <dbReference type="SAM" id="Phobius"/>
    </source>
</evidence>
<dbReference type="AlphaFoldDB" id="A0A2C6KYW5"/>
<name>A0A2C6KYW5_9APIC</name>
<keyword evidence="1" id="KW-1133">Transmembrane helix</keyword>
<protein>
    <submittedName>
        <fullName evidence="2">Transmembrane protein</fullName>
    </submittedName>
</protein>
<dbReference type="GeneID" id="94428414"/>
<dbReference type="Proteomes" id="UP000221165">
    <property type="component" value="Unassembled WGS sequence"/>
</dbReference>
<keyword evidence="1" id="KW-0472">Membrane</keyword>
<keyword evidence="3" id="KW-1185">Reference proteome</keyword>
<accession>A0A2C6KYW5</accession>
<dbReference type="RefSeq" id="XP_067922819.1">
    <property type="nucleotide sequence ID" value="XM_068065203.1"/>
</dbReference>
<organism evidence="2 3">
    <name type="scientific">Cystoisospora suis</name>
    <dbReference type="NCBI Taxonomy" id="483139"/>
    <lineage>
        <taxon>Eukaryota</taxon>
        <taxon>Sar</taxon>
        <taxon>Alveolata</taxon>
        <taxon>Apicomplexa</taxon>
        <taxon>Conoidasida</taxon>
        <taxon>Coccidia</taxon>
        <taxon>Eucoccidiorida</taxon>
        <taxon>Eimeriorina</taxon>
        <taxon>Sarcocystidae</taxon>
        <taxon>Cystoisospora</taxon>
    </lineage>
</organism>
<dbReference type="VEuPathDB" id="ToxoDB:CSUI_005023"/>
<evidence type="ECO:0000313" key="3">
    <source>
        <dbReference type="Proteomes" id="UP000221165"/>
    </source>
</evidence>
<feature type="transmembrane region" description="Helical" evidence="1">
    <location>
        <begin position="20"/>
        <end position="39"/>
    </location>
</feature>
<dbReference type="EMBL" id="MIGC01002408">
    <property type="protein sequence ID" value="PHJ21135.1"/>
    <property type="molecule type" value="Genomic_DNA"/>
</dbReference>
<evidence type="ECO:0000313" key="2">
    <source>
        <dbReference type="EMBL" id="PHJ21135.1"/>
    </source>
</evidence>
<reference evidence="2 3" key="1">
    <citation type="journal article" date="2017" name="Int. J. Parasitol.">
        <title>The genome of the protozoan parasite Cystoisospora suis and a reverse vaccinology approach to identify vaccine candidates.</title>
        <authorList>
            <person name="Palmieri N."/>
            <person name="Shrestha A."/>
            <person name="Ruttkowski B."/>
            <person name="Beck T."/>
            <person name="Vogl C."/>
            <person name="Tomley F."/>
            <person name="Blake D.P."/>
            <person name="Joachim A."/>
        </authorList>
    </citation>
    <scope>NUCLEOTIDE SEQUENCE [LARGE SCALE GENOMIC DNA]</scope>
    <source>
        <strain evidence="2 3">Wien I</strain>
    </source>
</reference>
<gene>
    <name evidence="2" type="ORF">CSUI_005023</name>
</gene>
<comment type="caution">
    <text evidence="2">The sequence shown here is derived from an EMBL/GenBank/DDBJ whole genome shotgun (WGS) entry which is preliminary data.</text>
</comment>
<sequence length="64" mass="7169">MSGASGLRFLFKEVSQFVPPWIPMTIVAVPCVANAYGIVKFKHHSFFDNKPNENASKFQGEHES</sequence>
<dbReference type="OrthoDB" id="328082at2759"/>